<evidence type="ECO:0000256" key="2">
    <source>
        <dbReference type="ARBA" id="ARBA00022448"/>
    </source>
</evidence>
<keyword evidence="3" id="KW-0050">Antiport</keyword>
<dbReference type="PANTHER" id="PTHR32507">
    <property type="entry name" value="NA(+)/H(+) ANTIPORTER 1"/>
    <property type="match status" value="1"/>
</dbReference>
<keyword evidence="5 9" id="KW-0812">Transmembrane</keyword>
<feature type="transmembrane region" description="Helical" evidence="9">
    <location>
        <begin position="182"/>
        <end position="205"/>
    </location>
</feature>
<dbReference type="InterPro" id="IPR036721">
    <property type="entry name" value="RCK_C_sf"/>
</dbReference>
<keyword evidence="8 9" id="KW-0472">Membrane</keyword>
<evidence type="ECO:0000313" key="12">
    <source>
        <dbReference type="Proteomes" id="UP001220478"/>
    </source>
</evidence>
<feature type="transmembrane region" description="Helical" evidence="9">
    <location>
        <begin position="298"/>
        <end position="321"/>
    </location>
</feature>
<name>A0ABY8C510_9FIRM</name>
<dbReference type="InterPro" id="IPR006037">
    <property type="entry name" value="RCK_C"/>
</dbReference>
<keyword evidence="6 9" id="KW-1133">Transmembrane helix</keyword>
<dbReference type="SUPFAM" id="SSF116726">
    <property type="entry name" value="TrkA C-terminal domain-like"/>
    <property type="match status" value="2"/>
</dbReference>
<feature type="transmembrane region" description="Helical" evidence="9">
    <location>
        <begin position="266"/>
        <end position="286"/>
    </location>
</feature>
<dbReference type="RefSeq" id="WP_315571887.1">
    <property type="nucleotide sequence ID" value="NZ_CP118868.1"/>
</dbReference>
<feature type="domain" description="RCK C-terminal" evidence="10">
    <location>
        <begin position="395"/>
        <end position="477"/>
    </location>
</feature>
<comment type="subcellular location">
    <subcellularLocation>
        <location evidence="1">Cell membrane</location>
        <topology evidence="1">Multi-pass membrane protein</topology>
    </subcellularLocation>
</comment>
<dbReference type="NCBIfam" id="NF003716">
    <property type="entry name" value="PRK05326.1-3"/>
    <property type="match status" value="1"/>
</dbReference>
<dbReference type="PROSITE" id="PS51202">
    <property type="entry name" value="RCK_C"/>
    <property type="match status" value="2"/>
</dbReference>
<dbReference type="Pfam" id="PF00999">
    <property type="entry name" value="Na_H_Exchanger"/>
    <property type="match status" value="1"/>
</dbReference>
<evidence type="ECO:0000256" key="3">
    <source>
        <dbReference type="ARBA" id="ARBA00022449"/>
    </source>
</evidence>
<reference evidence="11 12" key="1">
    <citation type="submission" date="2023-02" db="EMBL/GenBank/DDBJ databases">
        <title>Novel Oscillospiraceae bacterial genomes.</title>
        <authorList>
            <person name="Srinivasan S."/>
            <person name="Austin M.N."/>
            <person name="Fiedler T.L."/>
            <person name="Strenk S.M."/>
            <person name="Agnew K.J."/>
            <person name="Nagana Gowda G.A."/>
            <person name="Raftery D."/>
            <person name="Beamer M.A."/>
            <person name="Achilles S.L."/>
            <person name="Wiesenfeld H.C."/>
            <person name="Fredricks D.N."/>
            <person name="Hillier S.L."/>
        </authorList>
    </citation>
    <scope>NUCLEOTIDE SEQUENCE [LARGE SCALE GENOMIC DNA]</scope>
    <source>
        <strain evidence="11 12">CHIC02 1186E3-8</strain>
    </source>
</reference>
<accession>A0ABY8C510</accession>
<feature type="transmembrane region" description="Helical" evidence="9">
    <location>
        <begin position="328"/>
        <end position="352"/>
    </location>
</feature>
<evidence type="ECO:0000256" key="9">
    <source>
        <dbReference type="SAM" id="Phobius"/>
    </source>
</evidence>
<evidence type="ECO:0000256" key="6">
    <source>
        <dbReference type="ARBA" id="ARBA00022989"/>
    </source>
</evidence>
<feature type="transmembrane region" description="Helical" evidence="9">
    <location>
        <begin position="85"/>
        <end position="110"/>
    </location>
</feature>
<organism evidence="11 12">
    <name type="scientific">Amygdalobacter indicium</name>
    <dbReference type="NCBI Taxonomy" id="3029272"/>
    <lineage>
        <taxon>Bacteria</taxon>
        <taxon>Bacillati</taxon>
        <taxon>Bacillota</taxon>
        <taxon>Clostridia</taxon>
        <taxon>Eubacteriales</taxon>
        <taxon>Oscillospiraceae</taxon>
        <taxon>Amygdalobacter</taxon>
    </lineage>
</organism>
<evidence type="ECO:0000256" key="7">
    <source>
        <dbReference type="ARBA" id="ARBA00023065"/>
    </source>
</evidence>
<feature type="transmembrane region" description="Helical" evidence="9">
    <location>
        <begin position="55"/>
        <end position="73"/>
    </location>
</feature>
<keyword evidence="12" id="KW-1185">Reference proteome</keyword>
<sequence>MNLLILIVAALLVASVLLQKLFVRIGMPVLLGFILLGLAVGQGTQFGNRTADYELVGNISTLALIFIMFYGGFGTNAKRCRPILAQAVLLASAGVILTAVFLAALCYYLFHWHFMQAALMGAVIASTDAASVFSILRSRRLNLRYNTASLLEVESGSNDPTAYMLTLIILLLDKEGFSPLGLIKIIVLQLFVAAAVAFICSRLSTFLLRKMAPDSDAGRLILTVGVALLSYALPTTFGGNGFLCTYLCGLALGNNPLIVKKDLVTFWNGFTGLAQVTLFFLLGFLASFPKLAAVAVDALAIMLLLTLVVRPAALSLLLLSFRPKLGQIILLSCAGLRGATSVVFAIMVMTAGAMGQEIFHLTFFIVLLSLTLQGAFLPQVAKYCRMLDEKADVMKTFTDYSEELPVEFIKFRIPPQHKWAGKKVAELVLPPQTLLVYLERDGDISVPNGQTMLHSGDKLILAALEATPIKGISLSEINVGKGHDFVGKSLREINETASATALIMLVKRGRKVLIPRGDTVIQEDDILIKNTAM</sequence>
<evidence type="ECO:0000313" key="11">
    <source>
        <dbReference type="EMBL" id="WEG35785.1"/>
    </source>
</evidence>
<dbReference type="Pfam" id="PF02080">
    <property type="entry name" value="TrkA_C"/>
    <property type="match status" value="2"/>
</dbReference>
<evidence type="ECO:0000256" key="5">
    <source>
        <dbReference type="ARBA" id="ARBA00022692"/>
    </source>
</evidence>
<keyword evidence="7" id="KW-0406">Ion transport</keyword>
<feature type="transmembrane region" description="Helical" evidence="9">
    <location>
        <begin position="358"/>
        <end position="377"/>
    </location>
</feature>
<keyword evidence="4" id="KW-1003">Cell membrane</keyword>
<keyword evidence="2" id="KW-0813">Transport</keyword>
<evidence type="ECO:0000256" key="8">
    <source>
        <dbReference type="ARBA" id="ARBA00023136"/>
    </source>
</evidence>
<feature type="transmembrane region" description="Helical" evidence="9">
    <location>
        <begin position="28"/>
        <end position="48"/>
    </location>
</feature>
<proteinExistence type="predicted"/>
<evidence type="ECO:0000256" key="4">
    <source>
        <dbReference type="ARBA" id="ARBA00022475"/>
    </source>
</evidence>
<dbReference type="EMBL" id="CP118868">
    <property type="protein sequence ID" value="WEG35785.1"/>
    <property type="molecule type" value="Genomic_DNA"/>
</dbReference>
<dbReference type="Gene3D" id="1.20.1530.20">
    <property type="match status" value="1"/>
</dbReference>
<evidence type="ECO:0000256" key="1">
    <source>
        <dbReference type="ARBA" id="ARBA00004651"/>
    </source>
</evidence>
<dbReference type="Proteomes" id="UP001220478">
    <property type="component" value="Chromosome"/>
</dbReference>
<dbReference type="InterPro" id="IPR038770">
    <property type="entry name" value="Na+/solute_symporter_sf"/>
</dbReference>
<protein>
    <submittedName>
        <fullName evidence="11">Potassium/proton antiporter</fullName>
    </submittedName>
</protein>
<evidence type="ECO:0000259" key="10">
    <source>
        <dbReference type="PROSITE" id="PS51202"/>
    </source>
</evidence>
<feature type="transmembrane region" description="Helical" evidence="9">
    <location>
        <begin position="217"/>
        <end position="234"/>
    </location>
</feature>
<feature type="transmembrane region" description="Helical" evidence="9">
    <location>
        <begin position="117"/>
        <end position="136"/>
    </location>
</feature>
<feature type="domain" description="RCK C-terminal" evidence="10">
    <location>
        <begin position="479"/>
        <end position="533"/>
    </location>
</feature>
<gene>
    <name evidence="11" type="ORF">PYS61_01075</name>
</gene>
<dbReference type="Gene3D" id="3.30.70.1450">
    <property type="entry name" value="Regulator of K+ conductance, C-terminal domain"/>
    <property type="match status" value="2"/>
</dbReference>
<dbReference type="PANTHER" id="PTHR32507:SF7">
    <property type="entry name" value="K(+)_H(+) ANTIPORTER NHAP2"/>
    <property type="match status" value="1"/>
</dbReference>
<dbReference type="InterPro" id="IPR006153">
    <property type="entry name" value="Cation/H_exchanger_TM"/>
</dbReference>